<feature type="chain" id="PRO_5047460572" evidence="1">
    <location>
        <begin position="23"/>
        <end position="348"/>
    </location>
</feature>
<comment type="caution">
    <text evidence="3">The sequence shown here is derived from an EMBL/GenBank/DDBJ whole genome shotgun (WGS) entry which is preliminary data.</text>
</comment>
<gene>
    <name evidence="3" type="ORF">ACFO0S_09125</name>
</gene>
<organism evidence="3 4">
    <name type="scientific">Chryseomicrobium palamuruense</name>
    <dbReference type="NCBI Taxonomy" id="682973"/>
    <lineage>
        <taxon>Bacteria</taxon>
        <taxon>Bacillati</taxon>
        <taxon>Bacillota</taxon>
        <taxon>Bacilli</taxon>
        <taxon>Bacillales</taxon>
        <taxon>Caryophanaceae</taxon>
        <taxon>Chryseomicrobium</taxon>
    </lineage>
</organism>
<accession>A0ABV8UV41</accession>
<feature type="domain" description="SLH" evidence="2">
    <location>
        <begin position="23"/>
        <end position="84"/>
    </location>
</feature>
<evidence type="ECO:0000313" key="4">
    <source>
        <dbReference type="Proteomes" id="UP001595733"/>
    </source>
</evidence>
<name>A0ABV8UV41_9BACL</name>
<dbReference type="PANTHER" id="PTHR43308">
    <property type="entry name" value="OUTER MEMBRANE PROTEIN ALPHA-RELATED"/>
    <property type="match status" value="1"/>
</dbReference>
<dbReference type="Proteomes" id="UP001595733">
    <property type="component" value="Unassembled WGS sequence"/>
</dbReference>
<evidence type="ECO:0000259" key="2">
    <source>
        <dbReference type="PROSITE" id="PS51272"/>
    </source>
</evidence>
<dbReference type="Pfam" id="PF00395">
    <property type="entry name" value="SLH"/>
    <property type="match status" value="3"/>
</dbReference>
<protein>
    <submittedName>
        <fullName evidence="3">S-layer homology domain-containing protein</fullName>
    </submittedName>
</protein>
<dbReference type="EMBL" id="JBHSEF010000022">
    <property type="protein sequence ID" value="MFC4355207.1"/>
    <property type="molecule type" value="Genomic_DNA"/>
</dbReference>
<dbReference type="RefSeq" id="WP_378141607.1">
    <property type="nucleotide sequence ID" value="NZ_JBHSEF010000022.1"/>
</dbReference>
<evidence type="ECO:0000256" key="1">
    <source>
        <dbReference type="SAM" id="SignalP"/>
    </source>
</evidence>
<keyword evidence="1" id="KW-0732">Signal</keyword>
<sequence length="348" mass="39094">MKKWIVLLVILFTFLMMTPVSAQNTVYKDVPPNYPSYGEIMFLLERGVVTPRQTFGTGKLVTREEAAVLLARAVGLKGDPRQTKFSDVASSRNSSGYVQSAVERDIISGYLDGTFRPEGLVTRGHMAKFLVQGFQLTNEQDITFSDVGQSTAAYPFIRKLIPSQITIGFPDGTFRPDENLTRAQVAIFLARALGYTKNQQPQEVKPTLLPKSIQLGQSQTQVVTLSPGRLVEQQSDTLIFADVPFLENFLTANYEFVNNQLVAVHFTKSVSKQTTKDELKSEFENVTSALTAVYGNPAYAELNWVKEGADEFLYADWYELQQEFIVFSVWNSTLPEFNVTINRPGFYE</sequence>
<keyword evidence="4" id="KW-1185">Reference proteome</keyword>
<evidence type="ECO:0000313" key="3">
    <source>
        <dbReference type="EMBL" id="MFC4355207.1"/>
    </source>
</evidence>
<dbReference type="PROSITE" id="PS51272">
    <property type="entry name" value="SLH"/>
    <property type="match status" value="3"/>
</dbReference>
<feature type="domain" description="SLH" evidence="2">
    <location>
        <begin position="140"/>
        <end position="203"/>
    </location>
</feature>
<dbReference type="PANTHER" id="PTHR43308:SF5">
    <property type="entry name" value="S-LAYER PROTEIN _ PEPTIDOGLYCAN ENDO-BETA-N-ACETYLGLUCOSAMINIDASE"/>
    <property type="match status" value="1"/>
</dbReference>
<feature type="signal peptide" evidence="1">
    <location>
        <begin position="1"/>
        <end position="22"/>
    </location>
</feature>
<dbReference type="InterPro" id="IPR001119">
    <property type="entry name" value="SLH_dom"/>
</dbReference>
<dbReference type="InterPro" id="IPR051465">
    <property type="entry name" value="Cell_Envelope_Struct_Comp"/>
</dbReference>
<proteinExistence type="predicted"/>
<reference evidence="4" key="1">
    <citation type="journal article" date="2019" name="Int. J. Syst. Evol. Microbiol.">
        <title>The Global Catalogue of Microorganisms (GCM) 10K type strain sequencing project: providing services to taxonomists for standard genome sequencing and annotation.</title>
        <authorList>
            <consortium name="The Broad Institute Genomics Platform"/>
            <consortium name="The Broad Institute Genome Sequencing Center for Infectious Disease"/>
            <person name="Wu L."/>
            <person name="Ma J."/>
        </authorList>
    </citation>
    <scope>NUCLEOTIDE SEQUENCE [LARGE SCALE GENOMIC DNA]</scope>
    <source>
        <strain evidence="4">CCUG 50353</strain>
    </source>
</reference>
<feature type="domain" description="SLH" evidence="2">
    <location>
        <begin position="85"/>
        <end position="139"/>
    </location>
</feature>